<dbReference type="InterPro" id="IPR036736">
    <property type="entry name" value="ACP-like_sf"/>
</dbReference>
<evidence type="ECO:0000313" key="5">
    <source>
        <dbReference type="Proteomes" id="UP000006753"/>
    </source>
</evidence>
<dbReference type="OrthoDB" id="429813at2759"/>
<dbReference type="PROSITE" id="PS50075">
    <property type="entry name" value="CARRIER"/>
    <property type="match status" value="1"/>
</dbReference>
<dbReference type="KEGG" id="mbe:MBM_04237"/>
<dbReference type="InterPro" id="IPR013120">
    <property type="entry name" value="FAR_NAD-bd"/>
</dbReference>
<dbReference type="EMBL" id="JH921436">
    <property type="protein sequence ID" value="EKD17376.1"/>
    <property type="molecule type" value="Genomic_DNA"/>
</dbReference>
<dbReference type="InParanoid" id="K1WWE1"/>
<reference evidence="4 5" key="1">
    <citation type="journal article" date="2012" name="BMC Genomics">
        <title>Sequencing the genome of Marssonina brunnea reveals fungus-poplar co-evolution.</title>
        <authorList>
            <person name="Zhu S."/>
            <person name="Cao Y.-Z."/>
            <person name="Jiang C."/>
            <person name="Tan B.-Y."/>
            <person name="Wang Z."/>
            <person name="Feng S."/>
            <person name="Zhang L."/>
            <person name="Su X.-H."/>
            <person name="Brejova B."/>
            <person name="Vinar T."/>
            <person name="Xu M."/>
            <person name="Wang M.-X."/>
            <person name="Zhang S.-G."/>
            <person name="Huang M.-R."/>
            <person name="Wu R."/>
            <person name="Zhou Y."/>
        </authorList>
    </citation>
    <scope>NUCLEOTIDE SEQUENCE [LARGE SCALE GENOMIC DNA]</scope>
    <source>
        <strain evidence="4 5">MB_m1</strain>
    </source>
</reference>
<dbReference type="PANTHER" id="PTHR43439">
    <property type="entry name" value="PHENYLACETATE-COENZYME A LIGASE"/>
    <property type="match status" value="1"/>
</dbReference>
<evidence type="ECO:0000256" key="1">
    <source>
        <dbReference type="ARBA" id="ARBA00022450"/>
    </source>
</evidence>
<dbReference type="InterPro" id="IPR042099">
    <property type="entry name" value="ANL_N_sf"/>
</dbReference>
<dbReference type="SUPFAM" id="SSF56801">
    <property type="entry name" value="Acetyl-CoA synthetase-like"/>
    <property type="match status" value="1"/>
</dbReference>
<name>K1WWE1_MARBU</name>
<keyword evidence="5" id="KW-1185">Reference proteome</keyword>
<evidence type="ECO:0000256" key="2">
    <source>
        <dbReference type="ARBA" id="ARBA00022553"/>
    </source>
</evidence>
<proteinExistence type="predicted"/>
<protein>
    <submittedName>
        <fullName evidence="4">Putative NRPS-like enzyme</fullName>
    </submittedName>
</protein>
<dbReference type="SUPFAM" id="SSF51735">
    <property type="entry name" value="NAD(P)-binding Rossmann-fold domains"/>
    <property type="match status" value="1"/>
</dbReference>
<dbReference type="HOGENOM" id="CLU_002220_2_0_1"/>
<dbReference type="InterPro" id="IPR000873">
    <property type="entry name" value="AMP-dep_synth/lig_dom"/>
</dbReference>
<evidence type="ECO:0000313" key="4">
    <source>
        <dbReference type="EMBL" id="EKD17376.1"/>
    </source>
</evidence>
<dbReference type="InterPro" id="IPR009081">
    <property type="entry name" value="PP-bd_ACP"/>
</dbReference>
<dbReference type="Pfam" id="PF00550">
    <property type="entry name" value="PP-binding"/>
    <property type="match status" value="1"/>
</dbReference>
<dbReference type="SUPFAM" id="SSF47336">
    <property type="entry name" value="ACP-like"/>
    <property type="match status" value="1"/>
</dbReference>
<feature type="domain" description="Carrier" evidence="3">
    <location>
        <begin position="587"/>
        <end position="663"/>
    </location>
</feature>
<dbReference type="Pfam" id="PF07993">
    <property type="entry name" value="NAD_binding_4"/>
    <property type="match status" value="1"/>
</dbReference>
<dbReference type="OMA" id="IWFFPEG"/>
<dbReference type="InterPro" id="IPR051414">
    <property type="entry name" value="Adenylate-forming_Reductase"/>
</dbReference>
<dbReference type="eggNOG" id="KOG1178">
    <property type="taxonomic scope" value="Eukaryota"/>
</dbReference>
<dbReference type="Pfam" id="PF23562">
    <property type="entry name" value="AMP-binding_C_3"/>
    <property type="match status" value="1"/>
</dbReference>
<organism evidence="4 5">
    <name type="scientific">Marssonina brunnea f. sp. multigermtubi (strain MB_m1)</name>
    <name type="common">Marssonina leaf spot fungus</name>
    <dbReference type="NCBI Taxonomy" id="1072389"/>
    <lineage>
        <taxon>Eukaryota</taxon>
        <taxon>Fungi</taxon>
        <taxon>Dikarya</taxon>
        <taxon>Ascomycota</taxon>
        <taxon>Pezizomycotina</taxon>
        <taxon>Leotiomycetes</taxon>
        <taxon>Helotiales</taxon>
        <taxon>Drepanopezizaceae</taxon>
        <taxon>Drepanopeziza</taxon>
    </lineage>
</organism>
<dbReference type="Pfam" id="PF00501">
    <property type="entry name" value="AMP-binding"/>
    <property type="match status" value="1"/>
</dbReference>
<dbReference type="GeneID" id="18760172"/>
<dbReference type="STRING" id="1072389.K1WWE1"/>
<dbReference type="AlphaFoldDB" id="K1WWE1"/>
<keyword evidence="2" id="KW-0597">Phosphoprotein</keyword>
<dbReference type="Gene3D" id="3.40.50.720">
    <property type="entry name" value="NAD(P)-binding Rossmann-like Domain"/>
    <property type="match status" value="1"/>
</dbReference>
<dbReference type="Proteomes" id="UP000006753">
    <property type="component" value="Unassembled WGS sequence"/>
</dbReference>
<accession>K1WWE1</accession>
<dbReference type="Gene3D" id="1.10.1200.10">
    <property type="entry name" value="ACP-like"/>
    <property type="match status" value="1"/>
</dbReference>
<gene>
    <name evidence="4" type="ORF">MBM_04237</name>
</gene>
<sequence>MIDRAPLNYFTCTLGEAAEANNSRSSDNVRTVNELLESQARKHPDLPAAGFPVPSAEGHDWGREIFTFQDLLRGSLEVASHLGPAHEDETWARTGDGECVALLCHSSIDFLFAWLGLMRAGFPVLLIAPQCSPEAIGALCKSCKVSRLYHDTVHSKAASAAAKLGSALRPILLYWQEGTQPESRICDLVRDTRVRVRADQVLGPKPSAEDVAYIHHSSGTSTGLPKPIPQSNSGAVGVLPSLEGQDAATFTTTPLYHGGIADCFRAWKSNALIWLFPGADVPITSKTILSCLSIAARATAVDSSPSVKYFSSVPYVLKMLAESPAGLSALQSMEIVGVGGAALPREVGDTLVAKGIHLTSRFGSAECGFLLSSHRAYSSDTEWQYLRAPPRSPLRFEDQGDGSGLSELVVLPSWPHMAKRNRGDGSYATSDLFEPHQTIADAWRYHSRSDSQITLLTGKKFDPAPLEDAIRATSAVVRDVLIFGNDRQMPGVLIFPRSENDGLTADELADEIWRSIEKVNSDGPSHSRIARDMVVVMAGTHQPLERSSKGTLLRNQAEKTYAMDIENAYRVDGHEVVSKEAQHDGSDESASAESIVRGGILEVMGSQVSIADEADFYQHGVDSTRATQIRSLLQKRVGRSLPWNVVYDCGNIVKLIEYIQKIQNGWDPVDDGQEAEMVKALVEKYSRFQVQSPVKPPTRRGVCNKRVVILTGSTGSLGCHILEILRNSPDISRIICLVRAEDDASAAKRVSSSLVQRRKLPLSPEDLEHRIWCVPFQLQQPDLGLAAKTTEQIRNTASHFIHAAWAVNFSLPLKSFVGEHIRGLHTLLNLAASCANLRRFAFCSSTASVLGQATAQDLQQLRSSSIPEEICTTPPPTAALGYSKSKWVAEAICAQYAARGRTTSTPQPLLPGKIQVLRVGQLTGDTAHGVWNRAEAWPLMLAAAAQMGCLFPMLDGVELDWLPVDVAARAVVEIALHHDADGDDDSNSEDDSRNGIVYHLLNPSTPPSTWTDLLAWLRETVPPPFHVVSAIDWLDALEKMDASTTPAQSLLGLWRAAYGGSGSGSPAAREPVRFETGRARAESAALREVGPVDGVLVGKIWRWLVEV</sequence>
<dbReference type="PANTHER" id="PTHR43439:SF2">
    <property type="entry name" value="ENZYME, PUTATIVE (JCVI)-RELATED"/>
    <property type="match status" value="1"/>
</dbReference>
<evidence type="ECO:0000259" key="3">
    <source>
        <dbReference type="PROSITE" id="PS50075"/>
    </source>
</evidence>
<dbReference type="InterPro" id="IPR036291">
    <property type="entry name" value="NAD(P)-bd_dom_sf"/>
</dbReference>
<dbReference type="Gene3D" id="3.40.50.12780">
    <property type="entry name" value="N-terminal domain of ligase-like"/>
    <property type="match status" value="1"/>
</dbReference>
<keyword evidence="1" id="KW-0596">Phosphopantetheine</keyword>